<dbReference type="InterPro" id="IPR015168">
    <property type="entry name" value="SsuA/THI5"/>
</dbReference>
<dbReference type="PANTHER" id="PTHR30024:SF46">
    <property type="entry name" value="ABC TRANSPORTER, SUBSTRATE-BINDING LIPOPROTEIN"/>
    <property type="match status" value="1"/>
</dbReference>
<protein>
    <submittedName>
        <fullName evidence="2">Putative lipoprotein</fullName>
    </submittedName>
</protein>
<evidence type="ECO:0000313" key="2">
    <source>
        <dbReference type="EMBL" id="AGA65825.1"/>
    </source>
</evidence>
<feature type="domain" description="SsuA/THI5-like" evidence="1">
    <location>
        <begin position="46"/>
        <end position="229"/>
    </location>
</feature>
<dbReference type="Proteomes" id="UP000010793">
    <property type="component" value="Chromosome"/>
</dbReference>
<evidence type="ECO:0000259" key="1">
    <source>
        <dbReference type="Pfam" id="PF09084"/>
    </source>
</evidence>
<dbReference type="Gene3D" id="3.40.190.10">
    <property type="entry name" value="Periplasmic binding protein-like II"/>
    <property type="match status" value="2"/>
</dbReference>
<dbReference type="RefSeq" id="WP_015274050.1">
    <property type="nucleotide sequence ID" value="NC_019908.1"/>
</dbReference>
<dbReference type="EMBL" id="CP002873">
    <property type="protein sequence ID" value="AGA65825.1"/>
    <property type="molecule type" value="Genomic_DNA"/>
</dbReference>
<evidence type="ECO:0000313" key="3">
    <source>
        <dbReference type="Proteomes" id="UP000010793"/>
    </source>
</evidence>
<dbReference type="SUPFAM" id="SSF53850">
    <property type="entry name" value="Periplasmic binding protein-like II"/>
    <property type="match status" value="1"/>
</dbReference>
<keyword evidence="2" id="KW-0449">Lipoprotein</keyword>
<dbReference type="Pfam" id="PF09084">
    <property type="entry name" value="NMT1"/>
    <property type="match status" value="1"/>
</dbReference>
<sequence length="296" mass="33569">MRKIFVILFFLISFSLYSFEMSLLNGPTAIGAVKMINDYKKINISIINSPNNILASIIKGEVDIAAVPANMASIIYNRGLDYKAVAVVSETKMFIVSSDKNIKNIDDLKNKTIYCGLKLSTPDLMLQYLIKNQNIKGANINYSLGNLDLSKALASKKVDIAILPEPFLSSALLENKDINIIVDISKYITPYPVAVLIAKQSFIENNNDLLKEILNEYKKSSEYILNNKEKIESLIKQTSILINAKAVSYGIDRIGITFYNDENMKIKLNNYYNFIYNFDKKLIGNNIPRDDFYYIF</sequence>
<proteinExistence type="predicted"/>
<gene>
    <name evidence="2" type="ORF">BPP43_02535</name>
</gene>
<accession>A0A3B6VQ34</accession>
<organism evidence="2 3">
    <name type="scientific">Brachyspira pilosicoli P43/6/78</name>
    <dbReference type="NCBI Taxonomy" id="1042417"/>
    <lineage>
        <taxon>Bacteria</taxon>
        <taxon>Pseudomonadati</taxon>
        <taxon>Spirochaetota</taxon>
        <taxon>Spirochaetia</taxon>
        <taxon>Brachyspirales</taxon>
        <taxon>Brachyspiraceae</taxon>
        <taxon>Brachyspira</taxon>
    </lineage>
</organism>
<dbReference type="PANTHER" id="PTHR30024">
    <property type="entry name" value="ALIPHATIC SULFONATES-BINDING PROTEIN-RELATED"/>
    <property type="match status" value="1"/>
</dbReference>
<keyword evidence="3" id="KW-1185">Reference proteome</keyword>
<name>A0A3B6VQ34_BRAPL</name>
<dbReference type="PIRSF" id="PIRSF027386">
    <property type="entry name" value="UCP027386_ABC_sbc_TM0202"/>
    <property type="match status" value="1"/>
</dbReference>
<dbReference type="KEGG" id="bpip:BPP43_02535"/>
<dbReference type="InterPro" id="IPR027024">
    <property type="entry name" value="UCP027386_ABC_sbc_TM0202"/>
</dbReference>
<dbReference type="AlphaFoldDB" id="A0A3B6VQ34"/>
<reference evidence="2 3" key="1">
    <citation type="journal article" date="2013" name="Genome Announc.">
        <title>Complete Genome Sequence of the Porcine Strain Brachyspira pilosicoli P43/6/78(T.).</title>
        <authorList>
            <person name="Lin C."/>
            <person name="den Bakker H.C."/>
            <person name="Suzuki H."/>
            <person name="Lefebure T."/>
            <person name="Ponnala L."/>
            <person name="Sun Q."/>
            <person name="Stanhope M.J."/>
            <person name="Wiedmann M."/>
            <person name="Duhamel G.E."/>
        </authorList>
    </citation>
    <scope>NUCLEOTIDE SEQUENCE [LARGE SCALE GENOMIC DNA]</scope>
    <source>
        <strain evidence="2 3">P43/6/78</strain>
    </source>
</reference>